<feature type="domain" description="BTB" evidence="2">
    <location>
        <begin position="27"/>
        <end position="99"/>
    </location>
</feature>
<reference evidence="5" key="3">
    <citation type="submission" date="2025-04" db="UniProtKB">
        <authorList>
            <consortium name="RefSeq"/>
        </authorList>
    </citation>
    <scope>IDENTIFICATION</scope>
    <source>
        <strain evidence="5">CBS 304.34</strain>
    </source>
</reference>
<evidence type="ECO:0000313" key="4">
    <source>
        <dbReference type="Proteomes" id="UP000504636"/>
    </source>
</evidence>
<proteinExistence type="predicted"/>
<evidence type="ECO:0000259" key="2">
    <source>
        <dbReference type="PROSITE" id="PS50097"/>
    </source>
</evidence>
<sequence>MAESAPKTTPPSSRVPCDKAISSINGPTIALIISSDDTTTFHAHEGLICASSLSLRNAMKPERAEMRDDPRSVDMPEDDADTFRTYMQWLYFKHLPVGNDEGHAEGYVQLESIGEDKHRQYPTKAAVNIIYNGTLEGSPARRLLVDFWTWVSQESWTKNATFDMYTAVFLFDVMRSLSIKRKHPQGEKPWLKSPESYGKDGAKEEANDTE</sequence>
<dbReference type="Proteomes" id="UP000504636">
    <property type="component" value="Unplaced"/>
</dbReference>
<dbReference type="InterPro" id="IPR000210">
    <property type="entry name" value="BTB/POZ_dom"/>
</dbReference>
<dbReference type="PROSITE" id="PS50097">
    <property type="entry name" value="BTB"/>
    <property type="match status" value="1"/>
</dbReference>
<dbReference type="PANTHER" id="PTHR47843:SF2">
    <property type="entry name" value="BTB DOMAIN-CONTAINING PROTEIN"/>
    <property type="match status" value="1"/>
</dbReference>
<dbReference type="AlphaFoldDB" id="A0A6A6Z0Y3"/>
<organism evidence="3">
    <name type="scientific">Mytilinidion resinicola</name>
    <dbReference type="NCBI Taxonomy" id="574789"/>
    <lineage>
        <taxon>Eukaryota</taxon>
        <taxon>Fungi</taxon>
        <taxon>Dikarya</taxon>
        <taxon>Ascomycota</taxon>
        <taxon>Pezizomycotina</taxon>
        <taxon>Dothideomycetes</taxon>
        <taxon>Pleosporomycetidae</taxon>
        <taxon>Mytilinidiales</taxon>
        <taxon>Mytilinidiaceae</taxon>
        <taxon>Mytilinidion</taxon>
    </lineage>
</organism>
<gene>
    <name evidence="3 5" type="ORF">BDZ99DRAFT_549023</name>
</gene>
<accession>A0A6A6Z0Y3</accession>
<dbReference type="OrthoDB" id="3794732at2759"/>
<dbReference type="InterPro" id="IPR011333">
    <property type="entry name" value="SKP1/BTB/POZ_sf"/>
</dbReference>
<dbReference type="Gene3D" id="3.30.710.10">
    <property type="entry name" value="Potassium Channel Kv1.1, Chain A"/>
    <property type="match status" value="1"/>
</dbReference>
<name>A0A6A6Z0Y3_9PEZI</name>
<dbReference type="EMBL" id="MU003694">
    <property type="protein sequence ID" value="KAF2814822.1"/>
    <property type="molecule type" value="Genomic_DNA"/>
</dbReference>
<evidence type="ECO:0000313" key="3">
    <source>
        <dbReference type="EMBL" id="KAF2814822.1"/>
    </source>
</evidence>
<evidence type="ECO:0000313" key="5">
    <source>
        <dbReference type="RefSeq" id="XP_033581786.1"/>
    </source>
</evidence>
<feature type="region of interest" description="Disordered" evidence="1">
    <location>
        <begin position="182"/>
        <end position="210"/>
    </location>
</feature>
<feature type="compositionally biased region" description="Basic and acidic residues" evidence="1">
    <location>
        <begin position="197"/>
        <end position="210"/>
    </location>
</feature>
<reference evidence="3 5" key="1">
    <citation type="journal article" date="2020" name="Stud. Mycol.">
        <title>101 Dothideomycetes genomes: a test case for predicting lifestyles and emergence of pathogens.</title>
        <authorList>
            <person name="Haridas S."/>
            <person name="Albert R."/>
            <person name="Binder M."/>
            <person name="Bloem J."/>
            <person name="Labutti K."/>
            <person name="Salamov A."/>
            <person name="Andreopoulos B."/>
            <person name="Baker S."/>
            <person name="Barry K."/>
            <person name="Bills G."/>
            <person name="Bluhm B."/>
            <person name="Cannon C."/>
            <person name="Castanera R."/>
            <person name="Culley D."/>
            <person name="Daum C."/>
            <person name="Ezra D."/>
            <person name="Gonzalez J."/>
            <person name="Henrissat B."/>
            <person name="Kuo A."/>
            <person name="Liang C."/>
            <person name="Lipzen A."/>
            <person name="Lutzoni F."/>
            <person name="Magnuson J."/>
            <person name="Mondo S."/>
            <person name="Nolan M."/>
            <person name="Ohm R."/>
            <person name="Pangilinan J."/>
            <person name="Park H.-J."/>
            <person name="Ramirez L."/>
            <person name="Alfaro M."/>
            <person name="Sun H."/>
            <person name="Tritt A."/>
            <person name="Yoshinaga Y."/>
            <person name="Zwiers L.-H."/>
            <person name="Turgeon B."/>
            <person name="Goodwin S."/>
            <person name="Spatafora J."/>
            <person name="Crous P."/>
            <person name="Grigoriev I."/>
        </authorList>
    </citation>
    <scope>NUCLEOTIDE SEQUENCE</scope>
    <source>
        <strain evidence="3 5">CBS 304.34</strain>
    </source>
</reference>
<dbReference type="GeneID" id="54467836"/>
<keyword evidence="4" id="KW-1185">Reference proteome</keyword>
<protein>
    <recommendedName>
        <fullName evidence="2">BTB domain-containing protein</fullName>
    </recommendedName>
</protein>
<reference evidence="5" key="2">
    <citation type="submission" date="2020-04" db="EMBL/GenBank/DDBJ databases">
        <authorList>
            <consortium name="NCBI Genome Project"/>
        </authorList>
    </citation>
    <scope>NUCLEOTIDE SEQUENCE</scope>
    <source>
        <strain evidence="5">CBS 304.34</strain>
    </source>
</reference>
<dbReference type="PANTHER" id="PTHR47843">
    <property type="entry name" value="BTB DOMAIN-CONTAINING PROTEIN-RELATED"/>
    <property type="match status" value="1"/>
</dbReference>
<evidence type="ECO:0000256" key="1">
    <source>
        <dbReference type="SAM" id="MobiDB-lite"/>
    </source>
</evidence>
<dbReference type="RefSeq" id="XP_033581786.1">
    <property type="nucleotide sequence ID" value="XM_033726943.1"/>
</dbReference>